<dbReference type="SUPFAM" id="SSF52540">
    <property type="entry name" value="P-loop containing nucleoside triphosphate hydrolases"/>
    <property type="match status" value="1"/>
</dbReference>
<organism evidence="4 5">
    <name type="scientific">Sphingomonas guangdongensis</name>
    <dbReference type="NCBI Taxonomy" id="1141890"/>
    <lineage>
        <taxon>Bacteria</taxon>
        <taxon>Pseudomonadati</taxon>
        <taxon>Pseudomonadota</taxon>
        <taxon>Alphaproteobacteria</taxon>
        <taxon>Sphingomonadales</taxon>
        <taxon>Sphingomonadaceae</taxon>
        <taxon>Sphingomonas</taxon>
    </lineage>
</organism>
<evidence type="ECO:0000313" key="5">
    <source>
        <dbReference type="Proteomes" id="UP000219494"/>
    </source>
</evidence>
<proteinExistence type="predicted"/>
<evidence type="ECO:0000256" key="1">
    <source>
        <dbReference type="SAM" id="Coils"/>
    </source>
</evidence>
<feature type="coiled-coil region" evidence="1">
    <location>
        <begin position="638"/>
        <end position="722"/>
    </location>
</feature>
<dbReference type="Pfam" id="PF13514">
    <property type="entry name" value="AAA_27"/>
    <property type="match status" value="1"/>
</dbReference>
<reference evidence="4 5" key="1">
    <citation type="submission" date="2017-07" db="EMBL/GenBank/DDBJ databases">
        <authorList>
            <person name="Sun Z.S."/>
            <person name="Albrecht U."/>
            <person name="Echele G."/>
            <person name="Lee C.C."/>
        </authorList>
    </citation>
    <scope>NUCLEOTIDE SEQUENCE [LARGE SCALE GENOMIC DNA]</scope>
    <source>
        <strain evidence="4 5">CGMCC 1.12672</strain>
    </source>
</reference>
<dbReference type="PANTHER" id="PTHR41259:SF1">
    <property type="entry name" value="DOUBLE-STRAND BREAK REPAIR RAD50 ATPASE, PUTATIVE-RELATED"/>
    <property type="match status" value="1"/>
</dbReference>
<dbReference type="OrthoDB" id="9764467at2"/>
<dbReference type="Proteomes" id="UP000219494">
    <property type="component" value="Unassembled WGS sequence"/>
</dbReference>
<evidence type="ECO:0000259" key="3">
    <source>
        <dbReference type="Pfam" id="PF13514"/>
    </source>
</evidence>
<accession>A0A285R6W7</accession>
<name>A0A285R6W7_9SPHN</name>
<dbReference type="EMBL" id="OBMI01000003">
    <property type="protein sequence ID" value="SOB88122.1"/>
    <property type="molecule type" value="Genomic_DNA"/>
</dbReference>
<dbReference type="Gene3D" id="3.40.50.300">
    <property type="entry name" value="P-loop containing nucleotide triphosphate hydrolases"/>
    <property type="match status" value="2"/>
</dbReference>
<dbReference type="PANTHER" id="PTHR41259">
    <property type="entry name" value="DOUBLE-STRAND BREAK REPAIR RAD50 ATPASE, PUTATIVE-RELATED"/>
    <property type="match status" value="1"/>
</dbReference>
<feature type="coiled-coil region" evidence="1">
    <location>
        <begin position="812"/>
        <end position="863"/>
    </location>
</feature>
<evidence type="ECO:0000256" key="2">
    <source>
        <dbReference type="SAM" id="MobiDB-lite"/>
    </source>
</evidence>
<keyword evidence="1" id="KW-0175">Coiled coil</keyword>
<feature type="region of interest" description="Disordered" evidence="2">
    <location>
        <begin position="496"/>
        <end position="526"/>
    </location>
</feature>
<sequence length="1144" mass="122612">MRFRELELIRYGGFADRLLDLGDGSPDLHVVVGPNEAGKSTTLQAVSDFLFGIGGQTSQGWRWGYQELRIRAVLEHDGQTIEAVRRKGNKDTLLDRDSSPLRSDPIAPLLRGIDRAAFERMYGLTHQRLREGGDAILLGRDDVARITLEAGTGVAGIGREMELLSGMAAELFKPGGSVPLVNRLMRERAEALREVRERSITESQWSDQRRRRQEAEDQKASLLQEAGEIEREASKLERIARARAPLARLAHNRAELEGLGPATDLPVDASERLARARAERLSATERAEAHAEDLRRQDEAASALVAPADLLGLADRVRDLEERRPVIEAAQRDLLRRRADRDSADERITAARAEARLPEGAPLPTAGWRRRGEQLLQQRREAAASAAATALRRTELERTHAELLQRRGSLTELPGLAAVEAALAAVPAEGDDRLQRLQQEATRKRTRADEALAALAPWTGDVAKLRSLDPPGASEGAAAARKTDDLRADIQAARREADTHLSDATRSQARATALAGSGALPTPEVIGDARRRRDMLLNEVVAGALARGEEALAAVAEADQLADRRDAEAERVAEHAAARAAEATAVQLEQLARTRVAGREQELGALEEEWTGRLAALGFARAVAPGDLASWLDRRSLALAAADEVRDAEESASELRRTLSESSDALKQALTGAGAEAPETLSGRISAASALVRQAADAAVRHEQLEERIAEASNAVAVATTAADSERKLSDERDRALAELVNEVGLAVELGETGLSDALVALEAISEDVVVRAGLERQIAGMERDVREFVGGLAEVLAALGRTASETPTRTVADLASQVRAAQTARDRLEQMAGDRTRLSAELEKSGLRIKSAQSELDELVARAGVSDERQLDAAVAAARRRSELVAAIGAAEEELRLLDDGSGPDALAAAVAEFPAHEEAAARRGIEERREALAAAREEVGRALAEADEAWNQAARDSAAADAQQVVAETGAALATAAEAHVEAAAAAALLRWVLDRHRQVNQAPLIARAGGLFATVTDGAYQGLRVDYDEEDRPTIVAVRQDGLIVGVEGLSEGTRDQLYLALRLGSIDTGGHPLPIVCDDLLITADDARAGAMLRVLAAASAGTQVILFTHHEHLVDVATAAIGTDRFVLHRLQRALSAVA</sequence>
<protein>
    <submittedName>
        <fullName evidence="4">Uncharacterized protein YhaN</fullName>
    </submittedName>
</protein>
<gene>
    <name evidence="4" type="ORF">SAMN06297144_3262</name>
</gene>
<dbReference type="RefSeq" id="WP_097064922.1">
    <property type="nucleotide sequence ID" value="NZ_OBMI01000003.1"/>
</dbReference>
<feature type="region of interest" description="Disordered" evidence="2">
    <location>
        <begin position="196"/>
        <end position="226"/>
    </location>
</feature>
<dbReference type="InterPro" id="IPR038734">
    <property type="entry name" value="YhaN_AAA"/>
</dbReference>
<feature type="domain" description="YhaN AAA" evidence="3">
    <location>
        <begin position="1"/>
        <end position="205"/>
    </location>
</feature>
<dbReference type="InterPro" id="IPR027417">
    <property type="entry name" value="P-loop_NTPase"/>
</dbReference>
<keyword evidence="5" id="KW-1185">Reference proteome</keyword>
<dbReference type="AlphaFoldDB" id="A0A285R6W7"/>
<evidence type="ECO:0000313" key="4">
    <source>
        <dbReference type="EMBL" id="SOB88122.1"/>
    </source>
</evidence>